<comment type="similarity">
    <text evidence="3">Belongs to the Nudix hydrolase family.</text>
</comment>
<evidence type="ECO:0000313" key="6">
    <source>
        <dbReference type="Proteomes" id="UP000183557"/>
    </source>
</evidence>
<dbReference type="Pfam" id="PF00293">
    <property type="entry name" value="NUDIX"/>
    <property type="match status" value="1"/>
</dbReference>
<evidence type="ECO:0000313" key="5">
    <source>
        <dbReference type="EMBL" id="SFJ70569.1"/>
    </source>
</evidence>
<organism evidence="5 6">
    <name type="scientific">Halobacillus dabanensis</name>
    <dbReference type="NCBI Taxonomy" id="240302"/>
    <lineage>
        <taxon>Bacteria</taxon>
        <taxon>Bacillati</taxon>
        <taxon>Bacillota</taxon>
        <taxon>Bacilli</taxon>
        <taxon>Bacillales</taxon>
        <taxon>Bacillaceae</taxon>
        <taxon>Halobacillus</taxon>
    </lineage>
</organism>
<dbReference type="AlphaFoldDB" id="A0A1I3TJI4"/>
<evidence type="ECO:0000256" key="3">
    <source>
        <dbReference type="RuleBase" id="RU003476"/>
    </source>
</evidence>
<dbReference type="GO" id="GO:0016787">
    <property type="term" value="F:hydrolase activity"/>
    <property type="evidence" value="ECO:0007669"/>
    <property type="project" value="UniProtKB-KW"/>
</dbReference>
<name>A0A1I3TJI4_HALDA</name>
<gene>
    <name evidence="5" type="ORF">SAMN04487936_103402</name>
</gene>
<dbReference type="InterPro" id="IPR000086">
    <property type="entry name" value="NUDIX_hydrolase_dom"/>
</dbReference>
<keyword evidence="2 3" id="KW-0378">Hydrolase</keyword>
<evidence type="ECO:0000256" key="1">
    <source>
        <dbReference type="ARBA" id="ARBA00001946"/>
    </source>
</evidence>
<protein>
    <submittedName>
        <fullName evidence="5">ADP-ribose pyrophosphatase YjhB, NUDIX family</fullName>
    </submittedName>
</protein>
<dbReference type="SUPFAM" id="SSF55811">
    <property type="entry name" value="Nudix"/>
    <property type="match status" value="1"/>
</dbReference>
<comment type="cofactor">
    <cofactor evidence="1">
        <name>Mg(2+)</name>
        <dbReference type="ChEBI" id="CHEBI:18420"/>
    </cofactor>
</comment>
<keyword evidence="6" id="KW-1185">Reference proteome</keyword>
<accession>A0A1I3TJI4</accession>
<dbReference type="PANTHER" id="PTHR43046:SF2">
    <property type="entry name" value="8-OXO-DGTP DIPHOSPHATASE-RELATED"/>
    <property type="match status" value="1"/>
</dbReference>
<dbReference type="PROSITE" id="PS51462">
    <property type="entry name" value="NUDIX"/>
    <property type="match status" value="1"/>
</dbReference>
<dbReference type="PROSITE" id="PS00893">
    <property type="entry name" value="NUDIX_BOX"/>
    <property type="match status" value="1"/>
</dbReference>
<dbReference type="CDD" id="cd04677">
    <property type="entry name" value="NUDIX_Hydrolase"/>
    <property type="match status" value="1"/>
</dbReference>
<dbReference type="Gene3D" id="3.90.79.10">
    <property type="entry name" value="Nucleoside Triphosphate Pyrophosphohydrolase"/>
    <property type="match status" value="1"/>
</dbReference>
<dbReference type="PANTHER" id="PTHR43046">
    <property type="entry name" value="GDP-MANNOSE MANNOSYL HYDROLASE"/>
    <property type="match status" value="1"/>
</dbReference>
<dbReference type="InterPro" id="IPR020084">
    <property type="entry name" value="NUDIX_hydrolase_CS"/>
</dbReference>
<dbReference type="EMBL" id="FOSB01000003">
    <property type="protein sequence ID" value="SFJ70569.1"/>
    <property type="molecule type" value="Genomic_DNA"/>
</dbReference>
<proteinExistence type="inferred from homology"/>
<dbReference type="InterPro" id="IPR015797">
    <property type="entry name" value="NUDIX_hydrolase-like_dom_sf"/>
</dbReference>
<sequence>MIYISDYTMEIRKLVGSRPLIVTGSTVLVFNNSKKLLLQQRSDTEEWGLPGGAMEPGENLEQTAARELFEETGLRAEHFKFIDILSGEGLYFKYPNGDEVYNVISIYEALDTYGELVMVDGESLNLKYFAMDKLPINIDERAELIIDRYLL</sequence>
<dbReference type="STRING" id="240302.BN982_01034"/>
<evidence type="ECO:0000259" key="4">
    <source>
        <dbReference type="PROSITE" id="PS51462"/>
    </source>
</evidence>
<feature type="domain" description="Nudix hydrolase" evidence="4">
    <location>
        <begin position="20"/>
        <end position="151"/>
    </location>
</feature>
<dbReference type="Proteomes" id="UP000183557">
    <property type="component" value="Unassembled WGS sequence"/>
</dbReference>
<reference evidence="6" key="1">
    <citation type="submission" date="2016-10" db="EMBL/GenBank/DDBJ databases">
        <authorList>
            <person name="Varghese N."/>
            <person name="Submissions S."/>
        </authorList>
    </citation>
    <scope>NUCLEOTIDE SEQUENCE [LARGE SCALE GENOMIC DNA]</scope>
    <source>
        <strain evidence="6">CGMCC 1.3704</strain>
    </source>
</reference>
<dbReference type="InterPro" id="IPR020476">
    <property type="entry name" value="Nudix_hydrolase"/>
</dbReference>
<dbReference type="PRINTS" id="PR00502">
    <property type="entry name" value="NUDIXFAMILY"/>
</dbReference>
<evidence type="ECO:0000256" key="2">
    <source>
        <dbReference type="ARBA" id="ARBA00022801"/>
    </source>
</evidence>